<dbReference type="AlphaFoldDB" id="A0A0E3S2J5"/>
<name>A0A0E3S2J5_9EURY</name>
<accession>A0A0E3S2J5</accession>
<keyword evidence="2" id="KW-1185">Reference proteome</keyword>
<reference evidence="1 2" key="1">
    <citation type="submission" date="2014-07" db="EMBL/GenBank/DDBJ databases">
        <title>Methanogenic archaea and the global carbon cycle.</title>
        <authorList>
            <person name="Henriksen J.R."/>
            <person name="Luke J."/>
            <person name="Reinhart S."/>
            <person name="Benedict M.N."/>
            <person name="Youngblut N.D."/>
            <person name="Metcalf M.E."/>
            <person name="Whitaker R.J."/>
            <person name="Metcalf W.W."/>
        </authorList>
    </citation>
    <scope>NUCLEOTIDE SEQUENCE [LARGE SCALE GENOMIC DNA]</scope>
    <source>
        <strain evidence="1 2">Z-7289</strain>
    </source>
</reference>
<organism evidence="1 2">
    <name type="scientific">Methanosarcina lacustris Z-7289</name>
    <dbReference type="NCBI Taxonomy" id="1434111"/>
    <lineage>
        <taxon>Archaea</taxon>
        <taxon>Methanobacteriati</taxon>
        <taxon>Methanobacteriota</taxon>
        <taxon>Stenosarchaea group</taxon>
        <taxon>Methanomicrobia</taxon>
        <taxon>Methanosarcinales</taxon>
        <taxon>Methanosarcinaceae</taxon>
        <taxon>Methanosarcina</taxon>
    </lineage>
</organism>
<sequence length="92" mass="10300">MDPRKRKPKPRSFSVTSVSLYEAVEYSVKFISSLSFTRMIPASGAVSAEAGSTNRVMKSPAATHRQKTCNLLITISPTVVYRNLKELFIELY</sequence>
<dbReference type="EMBL" id="CP009515">
    <property type="protein sequence ID" value="AKB75034.1"/>
    <property type="molecule type" value="Genomic_DNA"/>
</dbReference>
<dbReference type="KEGG" id="mls:MSLAZ_1773"/>
<dbReference type="Proteomes" id="UP000033072">
    <property type="component" value="Chromosome"/>
</dbReference>
<evidence type="ECO:0000313" key="1">
    <source>
        <dbReference type="EMBL" id="AKB75034.1"/>
    </source>
</evidence>
<dbReference type="PATRIC" id="fig|1434111.4.peg.2324"/>
<protein>
    <submittedName>
        <fullName evidence="1">Uncharacterized protein</fullName>
    </submittedName>
</protein>
<evidence type="ECO:0000313" key="2">
    <source>
        <dbReference type="Proteomes" id="UP000033072"/>
    </source>
</evidence>
<proteinExistence type="predicted"/>
<dbReference type="HOGENOM" id="CLU_2406382_0_0_2"/>
<gene>
    <name evidence="1" type="ORF">MSLAZ_1773</name>
</gene>